<dbReference type="Proteomes" id="UP000799779">
    <property type="component" value="Unassembled WGS sequence"/>
</dbReference>
<dbReference type="EMBL" id="ML977582">
    <property type="protein sequence ID" value="KAF2001595.1"/>
    <property type="molecule type" value="Genomic_DNA"/>
</dbReference>
<accession>A0A6A5WR86</accession>
<gene>
    <name evidence="1" type="ORF">P154DRAFT_596216</name>
</gene>
<dbReference type="OrthoDB" id="3801418at2759"/>
<protein>
    <submittedName>
        <fullName evidence="1">Uncharacterized protein</fullName>
    </submittedName>
</protein>
<reference evidence="1" key="1">
    <citation type="journal article" date="2020" name="Stud. Mycol.">
        <title>101 Dothideomycetes genomes: a test case for predicting lifestyles and emergence of pathogens.</title>
        <authorList>
            <person name="Haridas S."/>
            <person name="Albert R."/>
            <person name="Binder M."/>
            <person name="Bloem J."/>
            <person name="Labutti K."/>
            <person name="Salamov A."/>
            <person name="Andreopoulos B."/>
            <person name="Baker S."/>
            <person name="Barry K."/>
            <person name="Bills G."/>
            <person name="Bluhm B."/>
            <person name="Cannon C."/>
            <person name="Castanera R."/>
            <person name="Culley D."/>
            <person name="Daum C."/>
            <person name="Ezra D."/>
            <person name="Gonzalez J."/>
            <person name="Henrissat B."/>
            <person name="Kuo A."/>
            <person name="Liang C."/>
            <person name="Lipzen A."/>
            <person name="Lutzoni F."/>
            <person name="Magnuson J."/>
            <person name="Mondo S."/>
            <person name="Nolan M."/>
            <person name="Ohm R."/>
            <person name="Pangilinan J."/>
            <person name="Park H.-J."/>
            <person name="Ramirez L."/>
            <person name="Alfaro M."/>
            <person name="Sun H."/>
            <person name="Tritt A."/>
            <person name="Yoshinaga Y."/>
            <person name="Zwiers L.-H."/>
            <person name="Turgeon B."/>
            <person name="Goodwin S."/>
            <person name="Spatafora J."/>
            <person name="Crous P."/>
            <person name="Grigoriev I."/>
        </authorList>
    </citation>
    <scope>NUCLEOTIDE SEQUENCE</scope>
    <source>
        <strain evidence="1">CBS 123094</strain>
    </source>
</reference>
<name>A0A6A5WR86_9PLEO</name>
<sequence length="202" mass="23122">MFFTPRPDILTLPREVRDIVYSFLTVNVEMRADFTIHGVSGVLVLAVSVPRAPVLHCLEVYPQQEGEYSHSPAFKNSSVILQVRTRSYRFDCSPQYTTSYVKLNGRRQGVPNSTVEKLVPTYLRHARHLKLLIADRKRERLTADIDAMRPIVPNLQTLRLQYPLEFMGYQPNIYKDEAPTTPISNPQPDQWTPDCLIGLPLA</sequence>
<dbReference type="AlphaFoldDB" id="A0A6A5WR86"/>
<evidence type="ECO:0000313" key="2">
    <source>
        <dbReference type="Proteomes" id="UP000799779"/>
    </source>
</evidence>
<keyword evidence="2" id="KW-1185">Reference proteome</keyword>
<evidence type="ECO:0000313" key="1">
    <source>
        <dbReference type="EMBL" id="KAF2001595.1"/>
    </source>
</evidence>
<proteinExistence type="predicted"/>
<organism evidence="1 2">
    <name type="scientific">Amniculicola lignicola CBS 123094</name>
    <dbReference type="NCBI Taxonomy" id="1392246"/>
    <lineage>
        <taxon>Eukaryota</taxon>
        <taxon>Fungi</taxon>
        <taxon>Dikarya</taxon>
        <taxon>Ascomycota</taxon>
        <taxon>Pezizomycotina</taxon>
        <taxon>Dothideomycetes</taxon>
        <taxon>Pleosporomycetidae</taxon>
        <taxon>Pleosporales</taxon>
        <taxon>Amniculicolaceae</taxon>
        <taxon>Amniculicola</taxon>
    </lineage>
</organism>